<dbReference type="InterPro" id="IPR035965">
    <property type="entry name" value="PAS-like_dom_sf"/>
</dbReference>
<evidence type="ECO:0000313" key="4">
    <source>
        <dbReference type="Proteomes" id="UP001217838"/>
    </source>
</evidence>
<dbReference type="Pfam" id="PF01740">
    <property type="entry name" value="STAS"/>
    <property type="match status" value="1"/>
</dbReference>
<dbReference type="CDD" id="cd07041">
    <property type="entry name" value="STAS_RsbR_RsbS_like"/>
    <property type="match status" value="1"/>
</dbReference>
<name>A0ABT5BGB3_9BACT</name>
<feature type="domain" description="STAS" evidence="2">
    <location>
        <begin position="259"/>
        <end position="370"/>
    </location>
</feature>
<dbReference type="PROSITE" id="PS50801">
    <property type="entry name" value="STAS"/>
    <property type="match status" value="1"/>
</dbReference>
<dbReference type="Gene3D" id="3.30.450.20">
    <property type="entry name" value="PAS domain"/>
    <property type="match status" value="2"/>
</dbReference>
<dbReference type="SUPFAM" id="SSF52091">
    <property type="entry name" value="SpoIIaa-like"/>
    <property type="match status" value="1"/>
</dbReference>
<dbReference type="Proteomes" id="UP001217838">
    <property type="component" value="Unassembled WGS sequence"/>
</dbReference>
<organism evidence="3 4">
    <name type="scientific">Nannocystis radixulma</name>
    <dbReference type="NCBI Taxonomy" id="2995305"/>
    <lineage>
        <taxon>Bacteria</taxon>
        <taxon>Pseudomonadati</taxon>
        <taxon>Myxococcota</taxon>
        <taxon>Polyangia</taxon>
        <taxon>Nannocystales</taxon>
        <taxon>Nannocystaceae</taxon>
        <taxon>Nannocystis</taxon>
    </lineage>
</organism>
<reference evidence="3 4" key="1">
    <citation type="submission" date="2022-11" db="EMBL/GenBank/DDBJ databases">
        <title>Minimal conservation of predation-associated metabolite biosynthetic gene clusters underscores biosynthetic potential of Myxococcota including descriptions for ten novel species: Archangium lansinium sp. nov., Myxococcus landrumus sp. nov., Nannocystis bai.</title>
        <authorList>
            <person name="Ahearne A."/>
            <person name="Stevens C."/>
            <person name="Dowd S."/>
        </authorList>
    </citation>
    <scope>NUCLEOTIDE SEQUENCE [LARGE SCALE GENOMIC DNA]</scope>
    <source>
        <strain evidence="3 4">NCELM</strain>
    </source>
</reference>
<dbReference type="InterPro" id="IPR051932">
    <property type="entry name" value="Bact_StressResp_Reg"/>
</dbReference>
<dbReference type="RefSeq" id="WP_272005817.1">
    <property type="nucleotide sequence ID" value="NZ_JAQNDN010000022.1"/>
</dbReference>
<dbReference type="SUPFAM" id="SSF55785">
    <property type="entry name" value="PYP-like sensor domain (PAS domain)"/>
    <property type="match status" value="2"/>
</dbReference>
<dbReference type="SMART" id="SM00091">
    <property type="entry name" value="PAS"/>
    <property type="match status" value="2"/>
</dbReference>
<dbReference type="InterPro" id="IPR036513">
    <property type="entry name" value="STAS_dom_sf"/>
</dbReference>
<gene>
    <name evidence="3" type="ORF">POL58_35840</name>
</gene>
<dbReference type="Pfam" id="PF08448">
    <property type="entry name" value="PAS_4"/>
    <property type="match status" value="1"/>
</dbReference>
<dbReference type="CDD" id="cd00130">
    <property type="entry name" value="PAS"/>
    <property type="match status" value="1"/>
</dbReference>
<dbReference type="InterPro" id="IPR002645">
    <property type="entry name" value="STAS_dom"/>
</dbReference>
<dbReference type="InterPro" id="IPR000014">
    <property type="entry name" value="PAS"/>
</dbReference>
<dbReference type="PANTHER" id="PTHR33745">
    <property type="entry name" value="RSBT ANTAGONIST PROTEIN RSBS-RELATED"/>
    <property type="match status" value="1"/>
</dbReference>
<evidence type="ECO:0000256" key="1">
    <source>
        <dbReference type="ARBA" id="ARBA00022553"/>
    </source>
</evidence>
<dbReference type="InterPro" id="IPR013656">
    <property type="entry name" value="PAS_4"/>
</dbReference>
<keyword evidence="1" id="KW-0597">Phosphoprotein</keyword>
<accession>A0ABT5BGB3</accession>
<comment type="caution">
    <text evidence="3">The sequence shown here is derived from an EMBL/GenBank/DDBJ whole genome shotgun (WGS) entry which is preliminary data.</text>
</comment>
<dbReference type="EMBL" id="JAQNDN010000022">
    <property type="protein sequence ID" value="MDC0673181.1"/>
    <property type="molecule type" value="Genomic_DNA"/>
</dbReference>
<sequence length="379" mass="41217">MVSPSNSASEREARLLRGAPFMVVELDGERRVTLWNEAAARMFALPADAAPGAEVERLLPAARDDFWAALVAGGGSGTATHARADGARVTCEWSCRVERDAAGNVVSAACYGQDISERATFDSKLRLESAMLRAIIENMNIIVWTMEPDGICTYHQGRGLQSAGMPQHALVGQNIRELYRQLDPEPLDRACAGELQNTATEVHGQSWENWMIPVRGEDGSIGLMVGLSLNVSEQREGERALREKLLQIEQQQQVIRELSTPIIEVWDRVLTVPIIGTIDRGRATELMDNLLQAVAKTRARFAILDLTGVEEVDTGTAGHLLALVRAVRLLGAESVITGIHPNIAQTIVTLGLETTTLTVRASLRDALGHCIAQMSGSRK</sequence>
<keyword evidence="4" id="KW-1185">Reference proteome</keyword>
<evidence type="ECO:0000313" key="3">
    <source>
        <dbReference type="EMBL" id="MDC0673181.1"/>
    </source>
</evidence>
<dbReference type="PANTHER" id="PTHR33745:SF3">
    <property type="entry name" value="RSBT CO-ANTAGONIST PROTEIN RSBRC"/>
    <property type="match status" value="1"/>
</dbReference>
<proteinExistence type="predicted"/>
<protein>
    <submittedName>
        <fullName evidence="3">PAS domain-containing protein</fullName>
    </submittedName>
</protein>
<dbReference type="Gene3D" id="3.30.750.24">
    <property type="entry name" value="STAS domain"/>
    <property type="match status" value="1"/>
</dbReference>
<evidence type="ECO:0000259" key="2">
    <source>
        <dbReference type="PROSITE" id="PS50801"/>
    </source>
</evidence>